<gene>
    <name evidence="3" type="ORF">M421DRAFT_405023</name>
</gene>
<keyword evidence="4" id="KW-1185">Reference proteome</keyword>
<keyword evidence="1" id="KW-0472">Membrane</keyword>
<keyword evidence="1" id="KW-1133">Transmembrane helix</keyword>
<proteinExistence type="predicted"/>
<evidence type="ECO:0000256" key="1">
    <source>
        <dbReference type="SAM" id="Phobius"/>
    </source>
</evidence>
<name>A0A6A5R920_9PLEO</name>
<feature type="transmembrane region" description="Helical" evidence="1">
    <location>
        <begin position="157"/>
        <end position="180"/>
    </location>
</feature>
<accession>A0A6A5R920</accession>
<feature type="chain" id="PRO_5025636720" evidence="2">
    <location>
        <begin position="18"/>
        <end position="194"/>
    </location>
</feature>
<dbReference type="RefSeq" id="XP_033443983.1">
    <property type="nucleotide sequence ID" value="XM_033590283.1"/>
</dbReference>
<evidence type="ECO:0000256" key="2">
    <source>
        <dbReference type="SAM" id="SignalP"/>
    </source>
</evidence>
<dbReference type="OrthoDB" id="3796910at2759"/>
<organism evidence="3 4">
    <name type="scientific">Didymella exigua CBS 183.55</name>
    <dbReference type="NCBI Taxonomy" id="1150837"/>
    <lineage>
        <taxon>Eukaryota</taxon>
        <taxon>Fungi</taxon>
        <taxon>Dikarya</taxon>
        <taxon>Ascomycota</taxon>
        <taxon>Pezizomycotina</taxon>
        <taxon>Dothideomycetes</taxon>
        <taxon>Pleosporomycetidae</taxon>
        <taxon>Pleosporales</taxon>
        <taxon>Pleosporineae</taxon>
        <taxon>Didymellaceae</taxon>
        <taxon>Didymella</taxon>
    </lineage>
</organism>
<feature type="signal peptide" evidence="2">
    <location>
        <begin position="1"/>
        <end position="17"/>
    </location>
</feature>
<evidence type="ECO:0000313" key="4">
    <source>
        <dbReference type="Proteomes" id="UP000800082"/>
    </source>
</evidence>
<reference evidence="3" key="1">
    <citation type="journal article" date="2020" name="Stud. Mycol.">
        <title>101 Dothideomycetes genomes: a test case for predicting lifestyles and emergence of pathogens.</title>
        <authorList>
            <person name="Haridas S."/>
            <person name="Albert R."/>
            <person name="Binder M."/>
            <person name="Bloem J."/>
            <person name="Labutti K."/>
            <person name="Salamov A."/>
            <person name="Andreopoulos B."/>
            <person name="Baker S."/>
            <person name="Barry K."/>
            <person name="Bills G."/>
            <person name="Bluhm B."/>
            <person name="Cannon C."/>
            <person name="Castanera R."/>
            <person name="Culley D."/>
            <person name="Daum C."/>
            <person name="Ezra D."/>
            <person name="Gonzalez J."/>
            <person name="Henrissat B."/>
            <person name="Kuo A."/>
            <person name="Liang C."/>
            <person name="Lipzen A."/>
            <person name="Lutzoni F."/>
            <person name="Magnuson J."/>
            <person name="Mondo S."/>
            <person name="Nolan M."/>
            <person name="Ohm R."/>
            <person name="Pangilinan J."/>
            <person name="Park H.-J."/>
            <person name="Ramirez L."/>
            <person name="Alfaro M."/>
            <person name="Sun H."/>
            <person name="Tritt A."/>
            <person name="Yoshinaga Y."/>
            <person name="Zwiers L.-H."/>
            <person name="Turgeon B."/>
            <person name="Goodwin S."/>
            <person name="Spatafora J."/>
            <person name="Crous P."/>
            <person name="Grigoriev I."/>
        </authorList>
    </citation>
    <scope>NUCLEOTIDE SEQUENCE</scope>
    <source>
        <strain evidence="3">CBS 183.55</strain>
    </source>
</reference>
<dbReference type="EMBL" id="ML979001">
    <property type="protein sequence ID" value="KAF1923730.1"/>
    <property type="molecule type" value="Genomic_DNA"/>
</dbReference>
<keyword evidence="2" id="KW-0732">Signal</keyword>
<protein>
    <submittedName>
        <fullName evidence="3">Uncharacterized protein</fullName>
    </submittedName>
</protein>
<evidence type="ECO:0000313" key="3">
    <source>
        <dbReference type="EMBL" id="KAF1923730.1"/>
    </source>
</evidence>
<keyword evidence="1" id="KW-0812">Transmembrane</keyword>
<sequence>MRFSHFSIIALSGLSMASPVVQKRADVVSLLTGLYATVQTYTEAINANLTPLSASSPLLEKAAATAEVGVKINLITTAVTATTSEIKVLPPVNSTIEKRFANIDEDMHAQPKEKRQLIAVSAILALIIVETFATVTAAVAILGLAGLLIFLNPLTGAISALILAVQLILDVVLADVIALLDGLLTSLALDVSGF</sequence>
<feature type="transmembrane region" description="Helical" evidence="1">
    <location>
        <begin position="117"/>
        <end position="150"/>
    </location>
</feature>
<dbReference type="AlphaFoldDB" id="A0A6A5R920"/>
<dbReference type="GeneID" id="54347946"/>
<dbReference type="Proteomes" id="UP000800082">
    <property type="component" value="Unassembled WGS sequence"/>
</dbReference>